<dbReference type="Pfam" id="PF00440">
    <property type="entry name" value="TetR_N"/>
    <property type="match status" value="1"/>
</dbReference>
<dbReference type="InterPro" id="IPR001647">
    <property type="entry name" value="HTH_TetR"/>
</dbReference>
<dbReference type="PROSITE" id="PS50977">
    <property type="entry name" value="HTH_TETR_2"/>
    <property type="match status" value="1"/>
</dbReference>
<organism evidence="4 5">
    <name type="scientific">Actinomadura barringtoniae</name>
    <dbReference type="NCBI Taxonomy" id="1427535"/>
    <lineage>
        <taxon>Bacteria</taxon>
        <taxon>Bacillati</taxon>
        <taxon>Actinomycetota</taxon>
        <taxon>Actinomycetes</taxon>
        <taxon>Streptosporangiales</taxon>
        <taxon>Thermomonosporaceae</taxon>
        <taxon>Actinomadura</taxon>
    </lineage>
</organism>
<keyword evidence="1 2" id="KW-0238">DNA-binding</keyword>
<gene>
    <name evidence="4" type="ORF">J4573_45590</name>
</gene>
<proteinExistence type="predicted"/>
<dbReference type="InterPro" id="IPR041583">
    <property type="entry name" value="TetR_C_31"/>
</dbReference>
<dbReference type="Proteomes" id="UP000669179">
    <property type="component" value="Unassembled WGS sequence"/>
</dbReference>
<evidence type="ECO:0000259" key="3">
    <source>
        <dbReference type="PROSITE" id="PS50977"/>
    </source>
</evidence>
<accession>A0A939PSS5</accession>
<evidence type="ECO:0000313" key="5">
    <source>
        <dbReference type="Proteomes" id="UP000669179"/>
    </source>
</evidence>
<evidence type="ECO:0000313" key="4">
    <source>
        <dbReference type="EMBL" id="MBO2454429.1"/>
    </source>
</evidence>
<name>A0A939PSS5_9ACTN</name>
<dbReference type="Gene3D" id="1.10.357.10">
    <property type="entry name" value="Tetracycline Repressor, domain 2"/>
    <property type="match status" value="1"/>
</dbReference>
<keyword evidence="5" id="KW-1185">Reference proteome</keyword>
<dbReference type="AlphaFoldDB" id="A0A939PSS5"/>
<dbReference type="InterPro" id="IPR009057">
    <property type="entry name" value="Homeodomain-like_sf"/>
</dbReference>
<evidence type="ECO:0000256" key="2">
    <source>
        <dbReference type="PROSITE-ProRule" id="PRU00335"/>
    </source>
</evidence>
<feature type="domain" description="HTH tetR-type" evidence="3">
    <location>
        <begin position="36"/>
        <end position="96"/>
    </location>
</feature>
<reference evidence="4" key="1">
    <citation type="submission" date="2021-03" db="EMBL/GenBank/DDBJ databases">
        <authorList>
            <person name="Kanchanasin P."/>
            <person name="Saeng-In P."/>
            <person name="Phongsopitanun W."/>
            <person name="Yuki M."/>
            <person name="Kudo T."/>
            <person name="Ohkuma M."/>
            <person name="Tanasupawat S."/>
        </authorList>
    </citation>
    <scope>NUCLEOTIDE SEQUENCE</scope>
    <source>
        <strain evidence="4">GKU 128</strain>
    </source>
</reference>
<dbReference type="SUPFAM" id="SSF46689">
    <property type="entry name" value="Homeodomain-like"/>
    <property type="match status" value="1"/>
</dbReference>
<dbReference type="EMBL" id="JAGEOJ010000026">
    <property type="protein sequence ID" value="MBO2454429.1"/>
    <property type="molecule type" value="Genomic_DNA"/>
</dbReference>
<dbReference type="Pfam" id="PF17940">
    <property type="entry name" value="TetR_C_31"/>
    <property type="match status" value="1"/>
</dbReference>
<protein>
    <submittedName>
        <fullName evidence="4">TetR family transcriptional regulator</fullName>
    </submittedName>
</protein>
<dbReference type="GO" id="GO:0003677">
    <property type="term" value="F:DNA binding"/>
    <property type="evidence" value="ECO:0007669"/>
    <property type="project" value="UniProtKB-UniRule"/>
</dbReference>
<sequence length="221" mass="23879">MSLTSTSVVDALYSTLVEARFKRSGNDVTEQTRDRRGRRDLLADAAIETLARAGMRGLTHRAVDQAAGLAEGSCSYYFRTRQALLQAAVERLEEVDAAEVAQLTEAQGDLHAVADLAARLVEHWTTAGRDRMLARYELALEATRRPELHAVFIRSGARSRMMAEALLAAAGAPDPARQAPAFVACLDGLIFDHIAGAGTLKLTREELRDVLLALLRPGGAA</sequence>
<comment type="caution">
    <text evidence="4">The sequence shown here is derived from an EMBL/GenBank/DDBJ whole genome shotgun (WGS) entry which is preliminary data.</text>
</comment>
<feature type="DNA-binding region" description="H-T-H motif" evidence="2">
    <location>
        <begin position="59"/>
        <end position="78"/>
    </location>
</feature>
<evidence type="ECO:0000256" key="1">
    <source>
        <dbReference type="ARBA" id="ARBA00023125"/>
    </source>
</evidence>